<dbReference type="GeneID" id="68573086"/>
<evidence type="ECO:0000256" key="2">
    <source>
        <dbReference type="ARBA" id="ARBA00023315"/>
    </source>
</evidence>
<gene>
    <name evidence="4" type="ORF">GCM10009019_22330</name>
</gene>
<comment type="caution">
    <text evidence="4">The sequence shown here is derived from an EMBL/GenBank/DDBJ whole genome shotgun (WGS) entry which is preliminary data.</text>
</comment>
<evidence type="ECO:0000313" key="5">
    <source>
        <dbReference type="Proteomes" id="UP001500194"/>
    </source>
</evidence>
<dbReference type="PANTHER" id="PTHR43877">
    <property type="entry name" value="AMINOALKYLPHOSPHONATE N-ACETYLTRANSFERASE-RELATED-RELATED"/>
    <property type="match status" value="1"/>
</dbReference>
<dbReference type="RefSeq" id="WP_227259678.1">
    <property type="nucleotide sequence ID" value="NZ_BAAADU010000002.1"/>
</dbReference>
<organism evidence="4 5">
    <name type="scientific">Salarchaeum japonicum</name>
    <dbReference type="NCBI Taxonomy" id="555573"/>
    <lineage>
        <taxon>Archaea</taxon>
        <taxon>Methanobacteriati</taxon>
        <taxon>Methanobacteriota</taxon>
        <taxon>Stenosarchaea group</taxon>
        <taxon>Halobacteria</taxon>
        <taxon>Halobacteriales</taxon>
        <taxon>Halobacteriaceae</taxon>
    </lineage>
</organism>
<keyword evidence="1" id="KW-0808">Transferase</keyword>
<feature type="domain" description="N-acetyltransferase" evidence="3">
    <location>
        <begin position="2"/>
        <end position="153"/>
    </location>
</feature>
<keyword evidence="5" id="KW-1185">Reference proteome</keyword>
<dbReference type="AlphaFoldDB" id="A0AAV3T2X1"/>
<evidence type="ECO:0000259" key="3">
    <source>
        <dbReference type="PROSITE" id="PS51186"/>
    </source>
</evidence>
<dbReference type="InterPro" id="IPR050832">
    <property type="entry name" value="Bact_Acetyltransf"/>
</dbReference>
<dbReference type="PANTHER" id="PTHR43877:SF1">
    <property type="entry name" value="ACETYLTRANSFERASE"/>
    <property type="match status" value="1"/>
</dbReference>
<reference evidence="4 5" key="1">
    <citation type="journal article" date="2019" name="Int. J. Syst. Evol. Microbiol.">
        <title>The Global Catalogue of Microorganisms (GCM) 10K type strain sequencing project: providing services to taxonomists for standard genome sequencing and annotation.</title>
        <authorList>
            <consortium name="The Broad Institute Genomics Platform"/>
            <consortium name="The Broad Institute Genome Sequencing Center for Infectious Disease"/>
            <person name="Wu L."/>
            <person name="Ma J."/>
        </authorList>
    </citation>
    <scope>NUCLEOTIDE SEQUENCE [LARGE SCALE GENOMIC DNA]</scope>
    <source>
        <strain evidence="4 5">JCM 16327</strain>
    </source>
</reference>
<sequence>MTTLRYATSADASAVAALRTAAARAFGPAHYTGDELDHWTRERDPDAQSFDDGVHVVAERDGAVVGWGWVRPERCELSGVAVHPEHAREGVGTRLLERLESEAADAGCTALSLWAALPSVGFYDANGYERVRRVTLDSGSAGLPHVVMRKHGVPLGSVDAGAGRAARAECVEE</sequence>
<dbReference type="EMBL" id="BAAADU010000002">
    <property type="protein sequence ID" value="GAA0657646.1"/>
    <property type="molecule type" value="Genomic_DNA"/>
</dbReference>
<dbReference type="CDD" id="cd04301">
    <property type="entry name" value="NAT_SF"/>
    <property type="match status" value="1"/>
</dbReference>
<evidence type="ECO:0000313" key="4">
    <source>
        <dbReference type="EMBL" id="GAA0657646.1"/>
    </source>
</evidence>
<dbReference type="Gene3D" id="3.40.630.30">
    <property type="match status" value="1"/>
</dbReference>
<dbReference type="PROSITE" id="PS51186">
    <property type="entry name" value="GNAT"/>
    <property type="match status" value="1"/>
</dbReference>
<dbReference type="InterPro" id="IPR000182">
    <property type="entry name" value="GNAT_dom"/>
</dbReference>
<dbReference type="SUPFAM" id="SSF55729">
    <property type="entry name" value="Acyl-CoA N-acyltransferases (Nat)"/>
    <property type="match status" value="1"/>
</dbReference>
<dbReference type="GO" id="GO:0016747">
    <property type="term" value="F:acyltransferase activity, transferring groups other than amino-acyl groups"/>
    <property type="evidence" value="ECO:0007669"/>
    <property type="project" value="InterPro"/>
</dbReference>
<dbReference type="Pfam" id="PF00583">
    <property type="entry name" value="Acetyltransf_1"/>
    <property type="match status" value="1"/>
</dbReference>
<keyword evidence="2" id="KW-0012">Acyltransferase</keyword>
<dbReference type="InterPro" id="IPR016181">
    <property type="entry name" value="Acyl_CoA_acyltransferase"/>
</dbReference>
<proteinExistence type="predicted"/>
<accession>A0AAV3T2X1</accession>
<protein>
    <recommendedName>
        <fullName evidence="3">N-acetyltransferase domain-containing protein</fullName>
    </recommendedName>
</protein>
<evidence type="ECO:0000256" key="1">
    <source>
        <dbReference type="ARBA" id="ARBA00022679"/>
    </source>
</evidence>
<dbReference type="Proteomes" id="UP001500194">
    <property type="component" value="Unassembled WGS sequence"/>
</dbReference>
<name>A0AAV3T2X1_9EURY</name>